<evidence type="ECO:0008006" key="3">
    <source>
        <dbReference type="Google" id="ProtNLM"/>
    </source>
</evidence>
<dbReference type="EMBL" id="JAUJFL010000003">
    <property type="protein sequence ID" value="KAK2607513.1"/>
    <property type="molecule type" value="Genomic_DNA"/>
</dbReference>
<accession>A0AAD9SHL2</accession>
<name>A0AAD9SHL2_PHOAM</name>
<gene>
    <name evidence="1" type="ORF">N8I77_006179</name>
</gene>
<proteinExistence type="predicted"/>
<organism evidence="1 2">
    <name type="scientific">Phomopsis amygdali</name>
    <name type="common">Fusicoccum amygdali</name>
    <dbReference type="NCBI Taxonomy" id="1214568"/>
    <lineage>
        <taxon>Eukaryota</taxon>
        <taxon>Fungi</taxon>
        <taxon>Dikarya</taxon>
        <taxon>Ascomycota</taxon>
        <taxon>Pezizomycotina</taxon>
        <taxon>Sordariomycetes</taxon>
        <taxon>Sordariomycetidae</taxon>
        <taxon>Diaporthales</taxon>
        <taxon>Diaporthaceae</taxon>
        <taxon>Diaporthe</taxon>
    </lineage>
</organism>
<comment type="caution">
    <text evidence="1">The sequence shown here is derived from an EMBL/GenBank/DDBJ whole genome shotgun (WGS) entry which is preliminary data.</text>
</comment>
<evidence type="ECO:0000313" key="2">
    <source>
        <dbReference type="Proteomes" id="UP001265746"/>
    </source>
</evidence>
<protein>
    <recommendedName>
        <fullName evidence="3">Suppressor of anucleate metulae protein B</fullName>
    </recommendedName>
</protein>
<dbReference type="AlphaFoldDB" id="A0AAD9SHL2"/>
<reference evidence="1" key="1">
    <citation type="submission" date="2023-06" db="EMBL/GenBank/DDBJ databases">
        <authorList>
            <person name="Noh H."/>
        </authorList>
    </citation>
    <scope>NUCLEOTIDE SEQUENCE</scope>
    <source>
        <strain evidence="1">DUCC20226</strain>
    </source>
</reference>
<sequence>MDPPEPDTHPRPEHFLAMLDRQFGNLKTPDLANKILSYVGKAFESHLQEGTGAFLNATRCLSAVQELDEMAIADEVKNKIAAFMVYGLDPIEVFFGMLPAPKLHDECKNYSELAGWYRLPAWILAARSRLDRDPFRSSDPDAPIIVDIVVKSAEKMGTRGTPVEEQMELEGVADLEAGLARLALSHPQEEVGDTQKHKFLSYLRWVVQGRKTVDSPFASQSPGKDTTLCSGGYENLSTLSNGQVSGPCTNCGSQDAAHQCKLCLITLDGYASEKIVSATTYCNESCRNAHFEAHKGACREIRKLARSAVLFKEAFYRYIQIASGIMPFSAIKQEQGIIFKQCTGTSNTVPSLRHLADSQSQADAAMTSFTCGDIIAWARPILEFLIQPCCTSVGFVNFSVKNADIAVANDFQIGPSHHLRYNTLRLHLAARLTLPSGAQYAFDPSAAQFGWKDCLAPWAEYARCRIHHIENVTVLDPLDGTRVPAKDRVKPSDIIRRFDWAKEYVAEELVSILRARKGGLRALLKLSDGQFETARRDLADAMEDFVRDFAKSLK</sequence>
<dbReference type="Proteomes" id="UP001265746">
    <property type="component" value="Unassembled WGS sequence"/>
</dbReference>
<evidence type="ECO:0000313" key="1">
    <source>
        <dbReference type="EMBL" id="KAK2607513.1"/>
    </source>
</evidence>
<keyword evidence="2" id="KW-1185">Reference proteome</keyword>
<dbReference type="Gene3D" id="6.10.140.2220">
    <property type="match status" value="1"/>
</dbReference>